<name>A0A4V3RZK3_9PROT</name>
<sequence>MFARLFKKDPMKAVGARLYDDVVAAARRPVLYSAAGAPDTVDGRFDMIVLHAVLVMRRLRAGGEAGSAASQALFDRMFDDLDAALREMGTGDLKVGKKIREMGEAFYGRAKAYDDALDTGNAAGLGTIIQRNLFDEDGHERAAAAGRTLARYMLDSETLLADQDPALLIDGRSRPRFASPQ</sequence>
<keyword evidence="5" id="KW-1185">Reference proteome</keyword>
<dbReference type="PIRSF" id="PIRSF032079">
    <property type="entry name" value="UCP032079"/>
    <property type="match status" value="1"/>
</dbReference>
<accession>A0A4V3RZK3</accession>
<evidence type="ECO:0000313" key="4">
    <source>
        <dbReference type="EMBL" id="TGY94569.1"/>
    </source>
</evidence>
<dbReference type="EMBL" id="SRXV01000001">
    <property type="protein sequence ID" value="TGY94569.1"/>
    <property type="molecule type" value="Genomic_DNA"/>
</dbReference>
<dbReference type="Pfam" id="PF03981">
    <property type="entry name" value="Ubiq_cyt_C_chap"/>
    <property type="match status" value="1"/>
</dbReference>
<dbReference type="OrthoDB" id="7158889at2"/>
<feature type="domain" description="Ubiquinol-cytochrome c chaperone" evidence="3">
    <location>
        <begin position="35"/>
        <end position="172"/>
    </location>
</feature>
<evidence type="ECO:0000256" key="1">
    <source>
        <dbReference type="ARBA" id="ARBA00006407"/>
    </source>
</evidence>
<evidence type="ECO:0000259" key="3">
    <source>
        <dbReference type="Pfam" id="PF03981"/>
    </source>
</evidence>
<dbReference type="Proteomes" id="UP000305451">
    <property type="component" value="Unassembled WGS sequence"/>
</dbReference>
<evidence type="ECO:0000256" key="2">
    <source>
        <dbReference type="ARBA" id="ARBA00006436"/>
    </source>
</evidence>
<dbReference type="InterPro" id="IPR014569">
    <property type="entry name" value="Ubq_cyt-c_CBP3-rel"/>
</dbReference>
<dbReference type="InterPro" id="IPR007129">
    <property type="entry name" value="Ubiqinol_cyt_c_chaperone_CPB3"/>
</dbReference>
<comment type="similarity">
    <text evidence="2">Belongs to the UPF0174 family.</text>
</comment>
<evidence type="ECO:0000313" key="5">
    <source>
        <dbReference type="Proteomes" id="UP000305451"/>
    </source>
</evidence>
<dbReference type="PANTHER" id="PTHR12184:SF1">
    <property type="entry name" value="UBIQUINOL-CYTOCHROME-C REDUCTASE COMPLEX ASSEMBLY FACTOR 1"/>
    <property type="match status" value="1"/>
</dbReference>
<dbReference type="AlphaFoldDB" id="A0A4V3RZK3"/>
<organism evidence="4 5">
    <name type="scientific">Marinicauda pacifica</name>
    <dbReference type="NCBI Taxonomy" id="1133559"/>
    <lineage>
        <taxon>Bacteria</taxon>
        <taxon>Pseudomonadati</taxon>
        <taxon>Pseudomonadota</taxon>
        <taxon>Alphaproteobacteria</taxon>
        <taxon>Maricaulales</taxon>
        <taxon>Maricaulaceae</taxon>
        <taxon>Marinicauda</taxon>
    </lineage>
</organism>
<proteinExistence type="inferred from homology"/>
<dbReference type="RefSeq" id="WP_135943766.1">
    <property type="nucleotide sequence ID" value="NZ_BMEI01000001.1"/>
</dbReference>
<comment type="caution">
    <text evidence="4">The sequence shown here is derived from an EMBL/GenBank/DDBJ whole genome shotgun (WGS) entry which is preliminary data.</text>
</comment>
<protein>
    <submittedName>
        <fullName evidence="4">Ubiquinol-cytochrome C chaperone</fullName>
    </submittedName>
</protein>
<dbReference type="PANTHER" id="PTHR12184">
    <property type="entry name" value="UBIQUINOL-CYTOCHROME C REDUCTASE COMPLEX ASSEMBLY FACTOR 1 FAMILY MEMBER"/>
    <property type="match status" value="1"/>
</dbReference>
<dbReference type="InterPro" id="IPR021150">
    <property type="entry name" value="Ubiq_cyt_c_chap"/>
</dbReference>
<comment type="similarity">
    <text evidence="1">Belongs to the CBP3 family.</text>
</comment>
<gene>
    <name evidence="4" type="ORF">E5162_04660</name>
</gene>
<reference evidence="4 5" key="1">
    <citation type="journal article" date="2013" name="Int. J. Syst. Evol. Microbiol.">
        <title>Marinicauda pacifica gen. nov., sp. nov., a prosthecate alphaproteobacterium of the family Hyphomonadaceae isolated from deep seawater.</title>
        <authorList>
            <person name="Zhang X.Y."/>
            <person name="Li G.W."/>
            <person name="Wang C.S."/>
            <person name="Zhang Y.J."/>
            <person name="Xu X.W."/>
            <person name="Li H."/>
            <person name="Liu A."/>
            <person name="Liu C."/>
            <person name="Xie B.B."/>
            <person name="Qin Q.L."/>
            <person name="Xu Z."/>
            <person name="Chen X.L."/>
            <person name="Zhou B.C."/>
            <person name="Zhang Y.Z."/>
        </authorList>
    </citation>
    <scope>NUCLEOTIDE SEQUENCE [LARGE SCALE GENOMIC DNA]</scope>
    <source>
        <strain evidence="4 5">P-1 km-3</strain>
    </source>
</reference>